<dbReference type="Gene3D" id="3.30.460.10">
    <property type="entry name" value="Beta Polymerase, domain 2"/>
    <property type="match status" value="1"/>
</dbReference>
<dbReference type="SUPFAM" id="SSF81301">
    <property type="entry name" value="Nucleotidyltransferase"/>
    <property type="match status" value="1"/>
</dbReference>
<evidence type="ECO:0000313" key="2">
    <source>
        <dbReference type="Proteomes" id="UP000233256"/>
    </source>
</evidence>
<protein>
    <recommendedName>
        <fullName evidence="3">GrpB family protein</fullName>
    </recommendedName>
</protein>
<name>A0A2N1PLS6_9BACT</name>
<evidence type="ECO:0000313" key="1">
    <source>
        <dbReference type="EMBL" id="PKK89279.1"/>
    </source>
</evidence>
<comment type="caution">
    <text evidence="1">The sequence shown here is derived from an EMBL/GenBank/DDBJ whole genome shotgun (WGS) entry which is preliminary data.</text>
</comment>
<evidence type="ECO:0008006" key="3">
    <source>
        <dbReference type="Google" id="ProtNLM"/>
    </source>
</evidence>
<accession>A0A2N1PLS6</accession>
<organism evidence="1 2">
    <name type="scientific">Candidatus Wallbacteria bacterium HGW-Wallbacteria-1</name>
    <dbReference type="NCBI Taxonomy" id="2013854"/>
    <lineage>
        <taxon>Bacteria</taxon>
        <taxon>Candidatus Walliibacteriota</taxon>
    </lineage>
</organism>
<dbReference type="PANTHER" id="PTHR34822">
    <property type="entry name" value="GRPB DOMAIN PROTEIN (AFU_ORTHOLOGUE AFUA_1G01530)"/>
    <property type="match status" value="1"/>
</dbReference>
<dbReference type="InterPro" id="IPR007344">
    <property type="entry name" value="GrpB/CoaE"/>
</dbReference>
<gene>
    <name evidence="1" type="ORF">CVV64_14905</name>
</gene>
<sequence>MSMRRIEIVDYNPDWVIMFQKERALLADLLGPIMIACHHIGSTSVPGLAAKPIIDIMLEVGSLSELDCHTSGMEALGYESMGEYGIAGRRFFRKGGCDRTHHIHAFSAGDFNVERHLAFRDYLRLRPDRLREYAEIKQRVALECANDIEKYCHGKDAFVKNLEREALQHFQGQGKGEMW</sequence>
<reference evidence="1 2" key="1">
    <citation type="journal article" date="2017" name="ISME J.">
        <title>Potential for microbial H2 and metal transformations associated with novel bacteria and archaea in deep terrestrial subsurface sediments.</title>
        <authorList>
            <person name="Hernsdorf A.W."/>
            <person name="Amano Y."/>
            <person name="Miyakawa K."/>
            <person name="Ise K."/>
            <person name="Suzuki Y."/>
            <person name="Anantharaman K."/>
            <person name="Probst A."/>
            <person name="Burstein D."/>
            <person name="Thomas B.C."/>
            <person name="Banfield J.F."/>
        </authorList>
    </citation>
    <scope>NUCLEOTIDE SEQUENCE [LARGE SCALE GENOMIC DNA]</scope>
    <source>
        <strain evidence="1">HGW-Wallbacteria-1</strain>
    </source>
</reference>
<proteinExistence type="predicted"/>
<dbReference type="EMBL" id="PGXC01000021">
    <property type="protein sequence ID" value="PKK89279.1"/>
    <property type="molecule type" value="Genomic_DNA"/>
</dbReference>
<dbReference type="InterPro" id="IPR043519">
    <property type="entry name" value="NT_sf"/>
</dbReference>
<dbReference type="Proteomes" id="UP000233256">
    <property type="component" value="Unassembled WGS sequence"/>
</dbReference>
<dbReference type="PANTHER" id="PTHR34822:SF1">
    <property type="entry name" value="GRPB FAMILY PROTEIN"/>
    <property type="match status" value="1"/>
</dbReference>
<dbReference type="Pfam" id="PF04229">
    <property type="entry name" value="GrpB"/>
    <property type="match status" value="1"/>
</dbReference>
<dbReference type="AlphaFoldDB" id="A0A2N1PLS6"/>